<dbReference type="Proteomes" id="UP000691718">
    <property type="component" value="Unassembled WGS sequence"/>
</dbReference>
<keyword evidence="3" id="KW-1185">Reference proteome</keyword>
<proteinExistence type="predicted"/>
<comment type="caution">
    <text evidence="2">The sequence shown here is derived from an EMBL/GenBank/DDBJ whole genome shotgun (WGS) entry which is preliminary data.</text>
</comment>
<name>A0A8S3WZ91_PARAO</name>
<protein>
    <submittedName>
        <fullName evidence="2">(apollo) hypothetical protein</fullName>
    </submittedName>
</protein>
<feature type="compositionally biased region" description="Polar residues" evidence="1">
    <location>
        <begin position="109"/>
        <end position="135"/>
    </location>
</feature>
<sequence>MKQAIDAVLSKTAGYRKAAHLSRVPHTTLERHVVAKIRKSELSHDSTPGNFKPVFSKQEEEKLVRYIIEMEKRLFGLTTIVLRKLAYQLAKENGKAHNFNHDKKIGRNSDFSAASTTDVPLANNGSETGPSNVGIQQQPPPPILEEHPLDADLPALTTPSLSLDYQHLMNIA</sequence>
<dbReference type="OrthoDB" id="8191755at2759"/>
<evidence type="ECO:0000313" key="3">
    <source>
        <dbReference type="Proteomes" id="UP000691718"/>
    </source>
</evidence>
<dbReference type="AlphaFoldDB" id="A0A8S3WZ91"/>
<evidence type="ECO:0000313" key="2">
    <source>
        <dbReference type="EMBL" id="CAG4989066.1"/>
    </source>
</evidence>
<accession>A0A8S3WZ91</accession>
<evidence type="ECO:0000256" key="1">
    <source>
        <dbReference type="SAM" id="MobiDB-lite"/>
    </source>
</evidence>
<reference evidence="2" key="1">
    <citation type="submission" date="2021-04" db="EMBL/GenBank/DDBJ databases">
        <authorList>
            <person name="Tunstrom K."/>
        </authorList>
    </citation>
    <scope>NUCLEOTIDE SEQUENCE</scope>
</reference>
<feature type="region of interest" description="Disordered" evidence="1">
    <location>
        <begin position="98"/>
        <end position="144"/>
    </location>
</feature>
<organism evidence="2 3">
    <name type="scientific">Parnassius apollo</name>
    <name type="common">Apollo butterfly</name>
    <name type="synonym">Papilio apollo</name>
    <dbReference type="NCBI Taxonomy" id="110799"/>
    <lineage>
        <taxon>Eukaryota</taxon>
        <taxon>Metazoa</taxon>
        <taxon>Ecdysozoa</taxon>
        <taxon>Arthropoda</taxon>
        <taxon>Hexapoda</taxon>
        <taxon>Insecta</taxon>
        <taxon>Pterygota</taxon>
        <taxon>Neoptera</taxon>
        <taxon>Endopterygota</taxon>
        <taxon>Lepidoptera</taxon>
        <taxon>Glossata</taxon>
        <taxon>Ditrysia</taxon>
        <taxon>Papilionoidea</taxon>
        <taxon>Papilionidae</taxon>
        <taxon>Parnassiinae</taxon>
        <taxon>Parnassini</taxon>
        <taxon>Parnassius</taxon>
        <taxon>Parnassius</taxon>
    </lineage>
</organism>
<dbReference type="EMBL" id="CAJQZP010000851">
    <property type="protein sequence ID" value="CAG4989066.1"/>
    <property type="molecule type" value="Genomic_DNA"/>
</dbReference>
<gene>
    <name evidence="2" type="ORF">PAPOLLO_LOCUS11747</name>
</gene>
<feature type="compositionally biased region" description="Basic and acidic residues" evidence="1">
    <location>
        <begin position="98"/>
        <end position="107"/>
    </location>
</feature>